<protein>
    <submittedName>
        <fullName evidence="1">Uncharacterized protein</fullName>
    </submittedName>
</protein>
<comment type="caution">
    <text evidence="1">The sequence shown here is derived from an EMBL/GenBank/DDBJ whole genome shotgun (WGS) entry which is preliminary data.</text>
</comment>
<dbReference type="Proteomes" id="UP000554482">
    <property type="component" value="Unassembled WGS sequence"/>
</dbReference>
<keyword evidence="2" id="KW-1185">Reference proteome</keyword>
<evidence type="ECO:0000313" key="2">
    <source>
        <dbReference type="Proteomes" id="UP000554482"/>
    </source>
</evidence>
<proteinExistence type="predicted"/>
<name>A0A7J6VPA3_THATH</name>
<dbReference type="AlphaFoldDB" id="A0A7J6VPA3"/>
<organism evidence="1 2">
    <name type="scientific">Thalictrum thalictroides</name>
    <name type="common">Rue-anemone</name>
    <name type="synonym">Anemone thalictroides</name>
    <dbReference type="NCBI Taxonomy" id="46969"/>
    <lineage>
        <taxon>Eukaryota</taxon>
        <taxon>Viridiplantae</taxon>
        <taxon>Streptophyta</taxon>
        <taxon>Embryophyta</taxon>
        <taxon>Tracheophyta</taxon>
        <taxon>Spermatophyta</taxon>
        <taxon>Magnoliopsida</taxon>
        <taxon>Ranunculales</taxon>
        <taxon>Ranunculaceae</taxon>
        <taxon>Thalictroideae</taxon>
        <taxon>Thalictrum</taxon>
    </lineage>
</organism>
<sequence>MDFDFWTRLQPRRPIRRPPFAWTPEMESFMLDTMLDYACDEPDTRTHFYLIMNVVCSGLAQACNVVITMHQAKYHLRVLRNWVKIATELIVDHGFEMDINTQKFDKPLLQWERLWYNFPHRYQCLYSREMWFHVPMLQVMHIYNIDRHLRMYAYRRVPRNPP</sequence>
<dbReference type="EMBL" id="JABWDY010029375">
    <property type="protein sequence ID" value="KAF5186388.1"/>
    <property type="molecule type" value="Genomic_DNA"/>
</dbReference>
<gene>
    <name evidence="1" type="ORF">FRX31_024025</name>
</gene>
<accession>A0A7J6VPA3</accession>
<evidence type="ECO:0000313" key="1">
    <source>
        <dbReference type="EMBL" id="KAF5186388.1"/>
    </source>
</evidence>
<reference evidence="1 2" key="1">
    <citation type="submission" date="2020-06" db="EMBL/GenBank/DDBJ databases">
        <title>Transcriptomic and genomic resources for Thalictrum thalictroides and T. hernandezii: Facilitating candidate gene discovery in an emerging model plant lineage.</title>
        <authorList>
            <person name="Arias T."/>
            <person name="Riano-Pachon D.M."/>
            <person name="Di Stilio V.S."/>
        </authorList>
    </citation>
    <scope>NUCLEOTIDE SEQUENCE [LARGE SCALE GENOMIC DNA]</scope>
    <source>
        <strain evidence="2">cv. WT478/WT964</strain>
        <tissue evidence="1">Leaves</tissue>
    </source>
</reference>